<evidence type="ECO:0000313" key="1">
    <source>
        <dbReference type="EMBL" id="UVX36113.1"/>
    </source>
</evidence>
<dbReference type="Proteomes" id="UP001160009">
    <property type="component" value="Segment"/>
</dbReference>
<dbReference type="EMBL" id="OP072506">
    <property type="protein sequence ID" value="UVX36113.1"/>
    <property type="molecule type" value="Genomic_DNA"/>
</dbReference>
<protein>
    <recommendedName>
        <fullName evidence="3">Antitoxin</fullName>
    </recommendedName>
</protein>
<name>A0ABY5TT11_9VIRU</name>
<accession>A0ABY5TT11</accession>
<evidence type="ECO:0008006" key="3">
    <source>
        <dbReference type="Google" id="ProtNLM"/>
    </source>
</evidence>
<keyword evidence="2" id="KW-1185">Reference proteome</keyword>
<evidence type="ECO:0000313" key="2">
    <source>
        <dbReference type="Proteomes" id="UP001160009"/>
    </source>
</evidence>
<proteinExistence type="predicted"/>
<reference evidence="1 2" key="1">
    <citation type="submission" date="2022-07" db="EMBL/GenBank/DDBJ databases">
        <authorList>
            <person name="Nishijima S."/>
        </authorList>
    </citation>
    <scope>NUCLEOTIDE SEQUENCE [LARGE SCALE GENOMIC DNA]</scope>
    <source>
        <strain evidence="1">3055_109949</strain>
    </source>
</reference>
<sequence length="56" mass="6583">MKKTLKDQIIKWHEDGLTVDEFAPLAPQCPKPEIEAVIKQHEKDKAWERIMTSSRH</sequence>
<organism evidence="1 2">
    <name type="scientific">Bacteriophage sp</name>
    <dbReference type="NCBI Taxonomy" id="38018"/>
    <lineage>
        <taxon>Viruses</taxon>
    </lineage>
</organism>